<evidence type="ECO:0000256" key="1">
    <source>
        <dbReference type="ARBA" id="ARBA00022540"/>
    </source>
</evidence>
<dbReference type="GO" id="GO:0043022">
    <property type="term" value="F:ribosome binding"/>
    <property type="evidence" value="ECO:0007669"/>
    <property type="project" value="InterPro"/>
</dbReference>
<keyword evidence="1 3" id="KW-0396">Initiation factor</keyword>
<comment type="caution">
    <text evidence="3">The sequence shown here is derived from an EMBL/GenBank/DDBJ whole genome shotgun (WGS) entry which is preliminary data.</text>
</comment>
<proteinExistence type="predicted"/>
<protein>
    <submittedName>
        <fullName evidence="3">Translation initiation factor IF-6</fullName>
    </submittedName>
</protein>
<organism evidence="3 4">
    <name type="scientific">Candidatus Iainarchaeum sp</name>
    <dbReference type="NCBI Taxonomy" id="3101447"/>
    <lineage>
        <taxon>Archaea</taxon>
        <taxon>Candidatus Iainarchaeota</taxon>
        <taxon>Candidatus Iainarchaeia</taxon>
        <taxon>Candidatus Iainarchaeales</taxon>
        <taxon>Candidatus Iainarchaeaceae</taxon>
        <taxon>Candidatus Iainarchaeum</taxon>
    </lineage>
</organism>
<name>A0A497JJQ4_9ARCH</name>
<accession>A0A497JJQ4</accession>
<dbReference type="PANTHER" id="PTHR10784">
    <property type="entry name" value="TRANSLATION INITIATION FACTOR 6"/>
    <property type="match status" value="1"/>
</dbReference>
<evidence type="ECO:0000313" key="3">
    <source>
        <dbReference type="EMBL" id="RLG70205.1"/>
    </source>
</evidence>
<dbReference type="Pfam" id="PF01912">
    <property type="entry name" value="eIF-6"/>
    <property type="match status" value="1"/>
</dbReference>
<evidence type="ECO:0000313" key="4">
    <source>
        <dbReference type="Proteomes" id="UP000278031"/>
    </source>
</evidence>
<dbReference type="SMART" id="SM00654">
    <property type="entry name" value="eIF6"/>
    <property type="match status" value="1"/>
</dbReference>
<dbReference type="EMBL" id="QMWP01000075">
    <property type="protein sequence ID" value="RLG70205.1"/>
    <property type="molecule type" value="Genomic_DNA"/>
</dbReference>
<dbReference type="SUPFAM" id="SSF55909">
    <property type="entry name" value="Pentein"/>
    <property type="match status" value="1"/>
</dbReference>
<evidence type="ECO:0000256" key="2">
    <source>
        <dbReference type="ARBA" id="ARBA00022917"/>
    </source>
</evidence>
<dbReference type="Gene3D" id="3.75.10.10">
    <property type="entry name" value="L-arginine/glycine Amidinotransferase, Chain A"/>
    <property type="match status" value="1"/>
</dbReference>
<keyword evidence="2" id="KW-0648">Protein biosynthesis</keyword>
<sequence>MLKLLSIRNTPYLGIFSCLTEKLCLLPELPKKEIKIIEDLFDVEAVCCAVGGSSLIGVFCVGNKNGFLVPDLILKEEKEFLEQSGIKLKIVDFYASALGNLIACNDKKAIISKIIPEDLAEECAKFLKVEYKHTLLANTKIPGSCLVVTNKGFIVNPNIKEKEFSMLEKFLKLKGIPTTANCGDVFVGNDVIANSKGIAVGNTTTPVEVMKIEEALG</sequence>
<dbReference type="AlphaFoldDB" id="A0A497JJQ4"/>
<dbReference type="InterPro" id="IPR002769">
    <property type="entry name" value="eIF6"/>
</dbReference>
<dbReference type="GO" id="GO:0042256">
    <property type="term" value="P:cytosolic ribosome assembly"/>
    <property type="evidence" value="ECO:0007669"/>
    <property type="project" value="InterPro"/>
</dbReference>
<dbReference type="Proteomes" id="UP000278031">
    <property type="component" value="Unassembled WGS sequence"/>
</dbReference>
<dbReference type="NCBIfam" id="TIGR00323">
    <property type="entry name" value="eIF-6"/>
    <property type="match status" value="1"/>
</dbReference>
<reference evidence="3 4" key="1">
    <citation type="submission" date="2018-06" db="EMBL/GenBank/DDBJ databases">
        <title>Extensive metabolic versatility and redundancy in microbially diverse, dynamic hydrothermal sediments.</title>
        <authorList>
            <person name="Dombrowski N."/>
            <person name="Teske A."/>
            <person name="Baker B.J."/>
        </authorList>
    </citation>
    <scope>NUCLEOTIDE SEQUENCE [LARGE SCALE GENOMIC DNA]</scope>
    <source>
        <strain evidence="3">B51_G17</strain>
    </source>
</reference>
<gene>
    <name evidence="3" type="ORF">DRO04_02235</name>
</gene>
<dbReference type="GO" id="GO:0003743">
    <property type="term" value="F:translation initiation factor activity"/>
    <property type="evidence" value="ECO:0007669"/>
    <property type="project" value="UniProtKB-KW"/>
</dbReference>